<sequence length="112" mass="12566">MFYLILIVQSDHGISSNASSSKKESSKSPTLRIGIVNVYCELVSVKLHGKNLEPRDRNLRNQLAAVMLEHLHDRNASVRSRVLQLQCGKIAYRKVHAVIHVQTACTACLWPC</sequence>
<accession>A0A085LKD8</accession>
<dbReference type="AlphaFoldDB" id="A0A085LKD8"/>
<name>A0A085LKD8_9BILA</name>
<reference evidence="1 2" key="1">
    <citation type="journal article" date="2014" name="Nat. Genet.">
        <title>Genome and transcriptome of the porcine whipworm Trichuris suis.</title>
        <authorList>
            <person name="Jex A.R."/>
            <person name="Nejsum P."/>
            <person name="Schwarz E.M."/>
            <person name="Hu L."/>
            <person name="Young N.D."/>
            <person name="Hall R.S."/>
            <person name="Korhonen P.K."/>
            <person name="Liao S."/>
            <person name="Thamsborg S."/>
            <person name="Xia J."/>
            <person name="Xu P."/>
            <person name="Wang S."/>
            <person name="Scheerlinck J.P."/>
            <person name="Hofmann A."/>
            <person name="Sternberg P.W."/>
            <person name="Wang J."/>
            <person name="Gasser R.B."/>
        </authorList>
    </citation>
    <scope>NUCLEOTIDE SEQUENCE [LARGE SCALE GENOMIC DNA]</scope>
    <source>
        <strain evidence="1">DCEP-RM93M</strain>
    </source>
</reference>
<evidence type="ECO:0000313" key="2">
    <source>
        <dbReference type="Proteomes" id="UP000030764"/>
    </source>
</evidence>
<dbReference type="EMBL" id="KL363497">
    <property type="protein sequence ID" value="KFD45434.1"/>
    <property type="molecule type" value="Genomic_DNA"/>
</dbReference>
<gene>
    <name evidence="1" type="ORF">M513_13688</name>
</gene>
<keyword evidence="2" id="KW-1185">Reference proteome</keyword>
<proteinExistence type="predicted"/>
<protein>
    <submittedName>
        <fullName evidence="1">Uncharacterized protein</fullName>
    </submittedName>
</protein>
<evidence type="ECO:0000313" key="1">
    <source>
        <dbReference type="EMBL" id="KFD45434.1"/>
    </source>
</evidence>
<organism evidence="1 2">
    <name type="scientific">Trichuris suis</name>
    <name type="common">pig whipworm</name>
    <dbReference type="NCBI Taxonomy" id="68888"/>
    <lineage>
        <taxon>Eukaryota</taxon>
        <taxon>Metazoa</taxon>
        <taxon>Ecdysozoa</taxon>
        <taxon>Nematoda</taxon>
        <taxon>Enoplea</taxon>
        <taxon>Dorylaimia</taxon>
        <taxon>Trichinellida</taxon>
        <taxon>Trichuridae</taxon>
        <taxon>Trichuris</taxon>
    </lineage>
</organism>
<dbReference type="Proteomes" id="UP000030764">
    <property type="component" value="Unassembled WGS sequence"/>
</dbReference>